<evidence type="ECO:0000313" key="1">
    <source>
        <dbReference type="EMBL" id="KAJ0171632.1"/>
    </source>
</evidence>
<keyword evidence="2" id="KW-1185">Reference proteome</keyword>
<comment type="caution">
    <text evidence="1">The sequence shown here is derived from an EMBL/GenBank/DDBJ whole genome shotgun (WGS) entry which is preliminary data.</text>
</comment>
<evidence type="ECO:0000313" key="2">
    <source>
        <dbReference type="Proteomes" id="UP000824533"/>
    </source>
</evidence>
<protein>
    <submittedName>
        <fullName evidence="1">Uncharacterized protein</fullName>
    </submittedName>
</protein>
<accession>A0ACC1CJ86</accession>
<gene>
    <name evidence="1" type="ORF">K1T71_013182</name>
</gene>
<reference evidence="1 2" key="1">
    <citation type="journal article" date="2021" name="Front. Genet.">
        <title>Chromosome-Level Genome Assembly Reveals Significant Gene Expansion in the Toll and IMD Signaling Pathways of Dendrolimus kikuchii.</title>
        <authorList>
            <person name="Zhou J."/>
            <person name="Wu P."/>
            <person name="Xiong Z."/>
            <person name="Liu N."/>
            <person name="Zhao N."/>
            <person name="Ji M."/>
            <person name="Qiu Y."/>
            <person name="Yang B."/>
        </authorList>
    </citation>
    <scope>NUCLEOTIDE SEQUENCE [LARGE SCALE GENOMIC DNA]</scope>
    <source>
        <strain evidence="1">Ann1</strain>
    </source>
</reference>
<sequence>MSSVRSARPSYSSGSPTPVDLVRFLPYACAQLRAPFFIRIIREIQGEITSIENHRITLPFQQYLNKILIYRIPFQGICVYELATILPVSQITEISLEDSRVPEGNYSLLLEQAQLKILSLARCMIDDDICVEIASKLIHPLPASTCLLLLSLKGNLISDVGAQALGHALRSNRTLQYLNLAGNRITNIGASGIFNSLKEFYLTYDELFTKRIRLIDYLKLRQQTYEKCLVNIKKSTLEKAPDEYSRNSKRRGTATKSKSPGLSGLDYIEMRAEMMVNEIIGTYFDPFTPEDTVKREQLLYSIGNMSLCYLNLSYNNLGYSSVVNLANLLKYQSTLSRPEKTGLLRVVIEGNELPHSCEEYGIIEYYLERVINSRLAKSMKRVELKKMRPK</sequence>
<organism evidence="1 2">
    <name type="scientific">Dendrolimus kikuchii</name>
    <dbReference type="NCBI Taxonomy" id="765133"/>
    <lineage>
        <taxon>Eukaryota</taxon>
        <taxon>Metazoa</taxon>
        <taxon>Ecdysozoa</taxon>
        <taxon>Arthropoda</taxon>
        <taxon>Hexapoda</taxon>
        <taxon>Insecta</taxon>
        <taxon>Pterygota</taxon>
        <taxon>Neoptera</taxon>
        <taxon>Endopterygota</taxon>
        <taxon>Lepidoptera</taxon>
        <taxon>Glossata</taxon>
        <taxon>Ditrysia</taxon>
        <taxon>Bombycoidea</taxon>
        <taxon>Lasiocampidae</taxon>
        <taxon>Dendrolimus</taxon>
    </lineage>
</organism>
<proteinExistence type="predicted"/>
<dbReference type="EMBL" id="CM034410">
    <property type="protein sequence ID" value="KAJ0171632.1"/>
    <property type="molecule type" value="Genomic_DNA"/>
</dbReference>
<name>A0ACC1CJ86_9NEOP</name>
<dbReference type="Proteomes" id="UP000824533">
    <property type="component" value="Linkage Group LG24"/>
</dbReference>